<organism evidence="2 3">
    <name type="scientific">Bradyrhizobium forestalis</name>
    <dbReference type="NCBI Taxonomy" id="1419263"/>
    <lineage>
        <taxon>Bacteria</taxon>
        <taxon>Pseudomonadati</taxon>
        <taxon>Pseudomonadota</taxon>
        <taxon>Alphaproteobacteria</taxon>
        <taxon>Hyphomicrobiales</taxon>
        <taxon>Nitrobacteraceae</taxon>
        <taxon>Bradyrhizobium</taxon>
    </lineage>
</organism>
<proteinExistence type="predicted"/>
<protein>
    <recommendedName>
        <fullName evidence="1">Metal binding domain-containing protein</fullName>
    </recommendedName>
</protein>
<feature type="domain" description="Metal binding" evidence="1">
    <location>
        <begin position="95"/>
        <end position="142"/>
    </location>
</feature>
<dbReference type="Proteomes" id="UP000231194">
    <property type="component" value="Unassembled WGS sequence"/>
</dbReference>
<evidence type="ECO:0000259" key="1">
    <source>
        <dbReference type="Pfam" id="PF14455"/>
    </source>
</evidence>
<dbReference type="OrthoDB" id="9804396at2"/>
<dbReference type="EMBL" id="PGVG01000052">
    <property type="protein sequence ID" value="PJG50693.1"/>
    <property type="molecule type" value="Genomic_DNA"/>
</dbReference>
<evidence type="ECO:0000313" key="2">
    <source>
        <dbReference type="EMBL" id="PJG50693.1"/>
    </source>
</evidence>
<dbReference type="AlphaFoldDB" id="A0A2M8QYS0"/>
<reference evidence="2 3" key="1">
    <citation type="submission" date="2017-11" db="EMBL/GenBank/DDBJ databases">
        <title>Bradyrhizobium forestalis sp. nov., an efficient nitrogen-fixing bacterium isolated from nodules of forest legume species in the Amazon.</title>
        <authorList>
            <person name="Costa E.M."/>
            <person name="Guimaraes A."/>
            <person name="Carvalho T.S."/>
            <person name="Rodrigues T.L."/>
            <person name="Ribeiro P.R.A."/>
            <person name="Lebbe L."/>
            <person name="Willems A."/>
            <person name="Moreira F.M.S."/>
        </authorList>
    </citation>
    <scope>NUCLEOTIDE SEQUENCE [LARGE SCALE GENOMIC DNA]</scope>
    <source>
        <strain evidence="2 3">INPA54B</strain>
    </source>
</reference>
<accession>A0A2M8QYS0</accession>
<evidence type="ECO:0000313" key="3">
    <source>
        <dbReference type="Proteomes" id="UP000231194"/>
    </source>
</evidence>
<dbReference type="Pfam" id="PF14455">
    <property type="entry name" value="Metal_CEHH"/>
    <property type="match status" value="1"/>
</dbReference>
<gene>
    <name evidence="2" type="ORF">CVM73_35070</name>
</gene>
<sequence length="145" mass="16171">MHPAAVQALFEEETKHLGPALCARRGWTMHRIDFPIINCSFNGCGRTPLRLTLTCDNWNELPPSIRLETPSGEPLRVLPPNPTGVFHAGPHHVTNLPFVCMRGSREYHTHPSHVTDYWDGCRGSSSYTIGGIMTQIWNAWLKGAG</sequence>
<name>A0A2M8QYS0_9BRAD</name>
<keyword evidence="3" id="KW-1185">Reference proteome</keyword>
<comment type="caution">
    <text evidence="2">The sequence shown here is derived from an EMBL/GenBank/DDBJ whole genome shotgun (WGS) entry which is preliminary data.</text>
</comment>
<dbReference type="RefSeq" id="WP_100236313.1">
    <property type="nucleotide sequence ID" value="NZ_PGVG01000052.1"/>
</dbReference>
<dbReference type="InterPro" id="IPR025873">
    <property type="entry name" value="Metal-bd_dom_prd"/>
</dbReference>